<evidence type="ECO:0000313" key="2">
    <source>
        <dbReference type="EMBL" id="SEL13667.1"/>
    </source>
</evidence>
<dbReference type="PANTHER" id="PTHR33525">
    <property type="match status" value="1"/>
</dbReference>
<evidence type="ECO:0000259" key="1">
    <source>
        <dbReference type="PROSITE" id="PS51833"/>
    </source>
</evidence>
<evidence type="ECO:0000313" key="3">
    <source>
        <dbReference type="Proteomes" id="UP000199256"/>
    </source>
</evidence>
<name>A0A1H7MSS8_9GAMM</name>
<dbReference type="SUPFAM" id="SSF109604">
    <property type="entry name" value="HD-domain/PDEase-like"/>
    <property type="match status" value="1"/>
</dbReference>
<proteinExistence type="predicted"/>
<dbReference type="Gene3D" id="1.10.3210.10">
    <property type="entry name" value="Hypothetical protein af1432"/>
    <property type="match status" value="1"/>
</dbReference>
<feature type="domain" description="HDOD" evidence="1">
    <location>
        <begin position="19"/>
        <end position="212"/>
    </location>
</feature>
<sequence>MADLVMSQEEERMMGQLMIPSQPTVLRAIAAETDNEHGDLARVARLVSEDVSISGGILLVVNSPLFRRRREIGSIREAVMLLGLKRVYSVARTVALRNALSHLPRMHEFWKSSVTLAEACGGAARLLKRPDLVDDAYLLGLFHLVGVPALRSVLGEAYETVERQADLSGWQSSVHEEQRRYGVSHDRLGALITQRWRAPTSVIQATAHQYQVARLDRLVTLHPDAPDLLVMLKLALRATAAVDPARMTYADWETTQDLLADYLALDVQSLDGLVEELA</sequence>
<dbReference type="InterPro" id="IPR052340">
    <property type="entry name" value="RNase_Y/CdgJ"/>
</dbReference>
<gene>
    <name evidence="2" type="ORF">SAMN05444515_11021</name>
</gene>
<reference evidence="3" key="1">
    <citation type="submission" date="2016-10" db="EMBL/GenBank/DDBJ databases">
        <authorList>
            <person name="Varghese N."/>
            <person name="Submissions S."/>
        </authorList>
    </citation>
    <scope>NUCLEOTIDE SEQUENCE [LARGE SCALE GENOMIC DNA]</scope>
    <source>
        <strain evidence="3">DSM 241</strain>
    </source>
</reference>
<dbReference type="PANTHER" id="PTHR33525:SF6">
    <property type="entry name" value="HDOD DOMAIN-CONTAINING PROTEIN"/>
    <property type="match status" value="1"/>
</dbReference>
<organism evidence="2 3">
    <name type="scientific">Ectothiorhodospira marina</name>
    <dbReference type="NCBI Taxonomy" id="1396821"/>
    <lineage>
        <taxon>Bacteria</taxon>
        <taxon>Pseudomonadati</taxon>
        <taxon>Pseudomonadota</taxon>
        <taxon>Gammaproteobacteria</taxon>
        <taxon>Chromatiales</taxon>
        <taxon>Ectothiorhodospiraceae</taxon>
        <taxon>Ectothiorhodospira</taxon>
    </lineage>
</organism>
<dbReference type="Proteomes" id="UP000199256">
    <property type="component" value="Unassembled WGS sequence"/>
</dbReference>
<dbReference type="RefSeq" id="WP_090253793.1">
    <property type="nucleotide sequence ID" value="NZ_FOAA01000010.1"/>
</dbReference>
<protein>
    <submittedName>
        <fullName evidence="2">HD-like signal output (HDOD) domain, no enzymatic activity</fullName>
    </submittedName>
</protein>
<dbReference type="EMBL" id="FOAA01000010">
    <property type="protein sequence ID" value="SEL13667.1"/>
    <property type="molecule type" value="Genomic_DNA"/>
</dbReference>
<dbReference type="PROSITE" id="PS51833">
    <property type="entry name" value="HDOD"/>
    <property type="match status" value="1"/>
</dbReference>
<accession>A0A1H7MSS8</accession>
<dbReference type="AlphaFoldDB" id="A0A1H7MSS8"/>
<dbReference type="STRING" id="1396821.SAMN05444515_11021"/>
<dbReference type="OrthoDB" id="9784953at2"/>
<dbReference type="Pfam" id="PF08668">
    <property type="entry name" value="HDOD"/>
    <property type="match status" value="1"/>
</dbReference>
<dbReference type="InterPro" id="IPR013976">
    <property type="entry name" value="HDOD"/>
</dbReference>
<keyword evidence="3" id="KW-1185">Reference proteome</keyword>